<reference evidence="1" key="3">
    <citation type="submission" date="2014-01" db="EMBL/GenBank/DDBJ databases">
        <title>Evolution of pathogenesis and genome organization in the Tremellales.</title>
        <authorList>
            <person name="Cuomo C."/>
            <person name="Litvintseva A."/>
            <person name="Heitman J."/>
            <person name="Chen Y."/>
            <person name="Sun S."/>
            <person name="Springer D."/>
            <person name="Dromer F."/>
            <person name="Young S."/>
            <person name="Zeng Q."/>
            <person name="Chapman S."/>
            <person name="Gujja S."/>
            <person name="Saif S."/>
            <person name="Birren B."/>
        </authorList>
    </citation>
    <scope>NUCLEOTIDE SEQUENCE</scope>
    <source>
        <strain evidence="1">CBS 10118</strain>
    </source>
</reference>
<accession>A0A1B9G8Q9</accession>
<reference evidence="2" key="4">
    <citation type="submission" date="2024-02" db="EMBL/GenBank/DDBJ databases">
        <title>Comparative genomics of Cryptococcus and Kwoniella reveals pathogenesis evolution and contrasting modes of karyotype evolution via chromosome fusion or intercentromeric recombination.</title>
        <authorList>
            <person name="Coelho M.A."/>
            <person name="David-Palma M."/>
            <person name="Shea T."/>
            <person name="Bowers K."/>
            <person name="McGinley-Smith S."/>
            <person name="Mohammad A.W."/>
            <person name="Gnirke A."/>
            <person name="Yurkov A.M."/>
            <person name="Nowrousian M."/>
            <person name="Sun S."/>
            <person name="Cuomo C.A."/>
            <person name="Heitman J."/>
        </authorList>
    </citation>
    <scope>NUCLEOTIDE SEQUENCE</scope>
    <source>
        <strain evidence="2">CBS 10118</strain>
    </source>
</reference>
<evidence type="ECO:0000313" key="3">
    <source>
        <dbReference type="Proteomes" id="UP000092730"/>
    </source>
</evidence>
<evidence type="ECO:0000313" key="1">
    <source>
        <dbReference type="EMBL" id="OCF27399.1"/>
    </source>
</evidence>
<dbReference type="Proteomes" id="UP000092730">
    <property type="component" value="Chromosome 2"/>
</dbReference>
<sequence>MSKAVPTKSPSRAQPVAPDSSLLIPVNAIRPTSIHFAPTVQVTIYQYVNTDNDQAHGIVSPVLSDHISTVPPLAPGPSILRLVTCNRKHYPVTQWPLTPNISINDTRTICSSDKISFDWPINVHCFIPNMNGPHCSLIGSGHLRRDDMTIYQPYEGELTIYNPEVSARREEQLKKDKEERRQRRRRRRHRRVKRWITAIEFVLQYQVLRIKDWGRRISIDF</sequence>
<organism evidence="1">
    <name type="scientific">Kwoniella bestiolae CBS 10118</name>
    <dbReference type="NCBI Taxonomy" id="1296100"/>
    <lineage>
        <taxon>Eukaryota</taxon>
        <taxon>Fungi</taxon>
        <taxon>Dikarya</taxon>
        <taxon>Basidiomycota</taxon>
        <taxon>Agaricomycotina</taxon>
        <taxon>Tremellomycetes</taxon>
        <taxon>Tremellales</taxon>
        <taxon>Cryptococcaceae</taxon>
        <taxon>Kwoniella</taxon>
    </lineage>
</organism>
<reference evidence="1" key="1">
    <citation type="submission" date="2013-07" db="EMBL/GenBank/DDBJ databases">
        <title>The Genome Sequence of Cryptococcus bestiolae CBS10118.</title>
        <authorList>
            <consortium name="The Broad Institute Genome Sequencing Platform"/>
            <person name="Cuomo C."/>
            <person name="Litvintseva A."/>
            <person name="Chen Y."/>
            <person name="Heitman J."/>
            <person name="Sun S."/>
            <person name="Springer D."/>
            <person name="Dromer F."/>
            <person name="Young S.K."/>
            <person name="Zeng Q."/>
            <person name="Gargeya S."/>
            <person name="Fitzgerald M."/>
            <person name="Abouelleil A."/>
            <person name="Alvarado L."/>
            <person name="Berlin A.M."/>
            <person name="Chapman S.B."/>
            <person name="Dewar J."/>
            <person name="Goldberg J."/>
            <person name="Griggs A."/>
            <person name="Gujja S."/>
            <person name="Hansen M."/>
            <person name="Howarth C."/>
            <person name="Imamovic A."/>
            <person name="Larimer J."/>
            <person name="McCowan C."/>
            <person name="Murphy C."/>
            <person name="Pearson M."/>
            <person name="Priest M."/>
            <person name="Roberts A."/>
            <person name="Saif S."/>
            <person name="Shea T."/>
            <person name="Sykes S."/>
            <person name="Wortman J."/>
            <person name="Nusbaum C."/>
            <person name="Birren B."/>
        </authorList>
    </citation>
    <scope>NUCLEOTIDE SEQUENCE [LARGE SCALE GENOMIC DNA]</scope>
    <source>
        <strain evidence="1">CBS 10118</strain>
    </source>
</reference>
<dbReference type="KEGG" id="kbi:30206640"/>
<keyword evidence="3" id="KW-1185">Reference proteome</keyword>
<dbReference type="GeneID" id="30206640"/>
<dbReference type="VEuPathDB" id="FungiDB:I302_02241"/>
<dbReference type="EMBL" id="KI894019">
    <property type="protein sequence ID" value="OCF27399.1"/>
    <property type="molecule type" value="Genomic_DNA"/>
</dbReference>
<gene>
    <name evidence="1" type="ORF">I302_02241</name>
    <name evidence="2" type="ORF">I302_103540</name>
</gene>
<dbReference type="RefSeq" id="XP_019048469.1">
    <property type="nucleotide sequence ID" value="XM_019188907.1"/>
</dbReference>
<evidence type="ECO:0000313" key="2">
    <source>
        <dbReference type="EMBL" id="WVW81545.1"/>
    </source>
</evidence>
<protein>
    <submittedName>
        <fullName evidence="1">Uncharacterized protein</fullName>
    </submittedName>
</protein>
<dbReference type="AlphaFoldDB" id="A0A1B9G8Q9"/>
<reference evidence="2" key="2">
    <citation type="submission" date="2013-07" db="EMBL/GenBank/DDBJ databases">
        <authorList>
            <consortium name="The Broad Institute Genome Sequencing Platform"/>
            <person name="Cuomo C."/>
            <person name="Litvintseva A."/>
            <person name="Chen Y."/>
            <person name="Heitman J."/>
            <person name="Sun S."/>
            <person name="Springer D."/>
            <person name="Dromer F."/>
            <person name="Young S.K."/>
            <person name="Zeng Q."/>
            <person name="Gargeya S."/>
            <person name="Fitzgerald M."/>
            <person name="Abouelleil A."/>
            <person name="Alvarado L."/>
            <person name="Berlin A.M."/>
            <person name="Chapman S.B."/>
            <person name="Dewar J."/>
            <person name="Goldberg J."/>
            <person name="Griggs A."/>
            <person name="Gujja S."/>
            <person name="Hansen M."/>
            <person name="Howarth C."/>
            <person name="Imamovic A."/>
            <person name="Larimer J."/>
            <person name="McCowan C."/>
            <person name="Murphy C."/>
            <person name="Pearson M."/>
            <person name="Priest M."/>
            <person name="Roberts A."/>
            <person name="Saif S."/>
            <person name="Shea T."/>
            <person name="Sykes S."/>
            <person name="Wortman J."/>
            <person name="Nusbaum C."/>
            <person name="Birren B."/>
        </authorList>
    </citation>
    <scope>NUCLEOTIDE SEQUENCE</scope>
    <source>
        <strain evidence="2">CBS 10118</strain>
    </source>
</reference>
<name>A0A1B9G8Q9_9TREE</name>
<proteinExistence type="predicted"/>
<dbReference type="EMBL" id="CP144542">
    <property type="protein sequence ID" value="WVW81545.1"/>
    <property type="molecule type" value="Genomic_DNA"/>
</dbReference>
<dbReference type="OrthoDB" id="10539451at2759"/>